<dbReference type="PANTHER" id="PTHR46499:SF1">
    <property type="entry name" value="QUEUINE TRNA-RIBOSYLTRANSFERASE"/>
    <property type="match status" value="1"/>
</dbReference>
<keyword evidence="1" id="KW-0819">tRNA processing</keyword>
<dbReference type="PANTHER" id="PTHR46499">
    <property type="entry name" value="QUEUINE TRNA-RIBOSYLTRANSFERASE"/>
    <property type="match status" value="1"/>
</dbReference>
<feature type="domain" description="tRNA-guanine(15) transglycosylase-like" evidence="2">
    <location>
        <begin position="5"/>
        <end position="345"/>
    </location>
</feature>
<dbReference type="Pfam" id="PF01702">
    <property type="entry name" value="TGT"/>
    <property type="match status" value="1"/>
</dbReference>
<proteinExistence type="predicted"/>
<dbReference type="AlphaFoldDB" id="A0A1J4RPY1"/>
<dbReference type="NCBIfam" id="TIGR00449">
    <property type="entry name" value="tgt_general"/>
    <property type="match status" value="1"/>
</dbReference>
<dbReference type="GO" id="GO:0005737">
    <property type="term" value="C:cytoplasm"/>
    <property type="evidence" value="ECO:0007669"/>
    <property type="project" value="TreeGrafter"/>
</dbReference>
<dbReference type="EMBL" id="MNUI01000049">
    <property type="protein sequence ID" value="OIN88951.1"/>
    <property type="molecule type" value="Genomic_DNA"/>
</dbReference>
<evidence type="ECO:0000259" key="2">
    <source>
        <dbReference type="Pfam" id="PF01702"/>
    </source>
</evidence>
<reference evidence="3 4" key="1">
    <citation type="journal article" date="2016" name="Environ. Microbiol.">
        <title>Genomic resolution of a cold subsurface aquifer community provides metabolic insights for novel microbes adapted to high CO concentrations.</title>
        <authorList>
            <person name="Probst A.J."/>
            <person name="Castelle C.J."/>
            <person name="Singh A."/>
            <person name="Brown C.T."/>
            <person name="Anantharaman K."/>
            <person name="Sharon I."/>
            <person name="Hug L.A."/>
            <person name="Burstein D."/>
            <person name="Emerson J.B."/>
            <person name="Thomas B.C."/>
            <person name="Banfield J.F."/>
        </authorList>
    </citation>
    <scope>NUCLEOTIDE SEQUENCE [LARGE SCALE GENOMIC DNA]</scope>
    <source>
        <strain evidence="3">CG1_02_47_37</strain>
    </source>
</reference>
<dbReference type="GO" id="GO:0002099">
    <property type="term" value="P:tRNA wobble guanine modification"/>
    <property type="evidence" value="ECO:0007669"/>
    <property type="project" value="TreeGrafter"/>
</dbReference>
<organism evidence="3 4">
    <name type="scientific">Candidatus Beckwithbacteria bacterium CG1_02_47_37</name>
    <dbReference type="NCBI Taxonomy" id="1805034"/>
    <lineage>
        <taxon>Bacteria</taxon>
        <taxon>Candidatus Beckwithiibacteriota</taxon>
    </lineage>
</organism>
<evidence type="ECO:0000313" key="3">
    <source>
        <dbReference type="EMBL" id="OIN88951.1"/>
    </source>
</evidence>
<dbReference type="Proteomes" id="UP000183144">
    <property type="component" value="Unassembled WGS sequence"/>
</dbReference>
<dbReference type="Gene3D" id="3.20.20.105">
    <property type="entry name" value="Queuine tRNA-ribosyltransferase-like"/>
    <property type="match status" value="1"/>
</dbReference>
<dbReference type="InterPro" id="IPR050076">
    <property type="entry name" value="ArchSynthase1/Queuine_TRR"/>
</dbReference>
<dbReference type="InterPro" id="IPR036511">
    <property type="entry name" value="TGT-like_sf"/>
</dbReference>
<name>A0A1J4RPY1_9BACT</name>
<gene>
    <name evidence="3" type="ORF">AUJ59_02950</name>
</gene>
<protein>
    <recommendedName>
        <fullName evidence="2">tRNA-guanine(15) transglycosylase-like domain-containing protein</fullName>
    </recommendedName>
</protein>
<dbReference type="InterPro" id="IPR002616">
    <property type="entry name" value="tRNA_ribo_trans-like"/>
</dbReference>
<comment type="caution">
    <text evidence="3">The sequence shown here is derived from an EMBL/GenBank/DDBJ whole genome shotgun (WGS) entry which is preliminary data.</text>
</comment>
<dbReference type="SUPFAM" id="SSF51713">
    <property type="entry name" value="tRNA-guanine transglycosylase"/>
    <property type="match status" value="1"/>
</dbReference>
<sequence>MARKTFKFQYGELATPLFFPDATKAVVRSVDSQDILNTKTPGILVNTLHLYLDLGKRVIMQFGGIGPLMAWPGALISDSGGFQVMSLAKKGSGKVTDEGVSFHLNKKKKILLTPEKSIDFQLKLKTDLLVVLDDFTPPDASRKEAEATVKRTIGWAVRSKAEFDKQCAGRKDKPYLVGVVQGGFFPDLRKECSLRLAEIGFDGFGYGGWPMRNDGQFDYESAQIIADNTPKDSWLYGLGIGKPDEITNLAKMGYQIFDCVLPTRDARHGRLYVSAANEKGFAYFNPDKERHYYDNTAVDSNCDCLLCTHYSRAYLRHLFKIEDLTAVRLATIHNLRFYSRLMERLQGESLK</sequence>
<dbReference type="STRING" id="1805034.AUJ59_02950"/>
<evidence type="ECO:0000313" key="4">
    <source>
        <dbReference type="Proteomes" id="UP000183144"/>
    </source>
</evidence>
<accession>A0A1J4RPY1</accession>
<evidence type="ECO:0000256" key="1">
    <source>
        <dbReference type="ARBA" id="ARBA00022694"/>
    </source>
</evidence>